<evidence type="ECO:0008006" key="3">
    <source>
        <dbReference type="Google" id="ProtNLM"/>
    </source>
</evidence>
<dbReference type="Proteomes" id="UP000535501">
    <property type="component" value="Unassembled WGS sequence"/>
</dbReference>
<protein>
    <recommendedName>
        <fullName evidence="3">Bacteriophage abortive infection AbiH</fullName>
    </recommendedName>
</protein>
<dbReference type="InterPro" id="IPR025935">
    <property type="entry name" value="AbiH"/>
</dbReference>
<proteinExistence type="predicted"/>
<organism evidence="1 2">
    <name type="scientific">Pseudorhizobium flavum</name>
    <dbReference type="NCBI Taxonomy" id="1335061"/>
    <lineage>
        <taxon>Bacteria</taxon>
        <taxon>Pseudomonadati</taxon>
        <taxon>Pseudomonadota</taxon>
        <taxon>Alphaproteobacteria</taxon>
        <taxon>Hyphomicrobiales</taxon>
        <taxon>Rhizobiaceae</taxon>
        <taxon>Rhizobium/Agrobacterium group</taxon>
        <taxon>Pseudorhizobium</taxon>
    </lineage>
</organism>
<sequence>MKRKLFIIGNGFDLHHGLESRYSDFASYLERVDPPTFRIAEEYVVPDKDLWSILEERLAEVDVDQIEDYAENFLASYGAEDWSDSGHHDYEYEIGQICDAISTTLRRHFADWVRQLEIPAHVARPVRCIDPNATFLNFNYTPTLQRLYDVANDHVLHIHGSAMDATSEIVLGHAWNRQASELRSRFTDEDTDVRVAGGFQLIDDLLAATYKPTEELLVRNKVFFDDLSGVTEVFVLGHSLAHVDEPYFCAVLDRVDAKANWSVSYYNDEDAVRLAAKSIGIPSASVQLKQIGDL</sequence>
<evidence type="ECO:0000313" key="2">
    <source>
        <dbReference type="Proteomes" id="UP000535501"/>
    </source>
</evidence>
<dbReference type="AlphaFoldDB" id="A0A7X0DEB9"/>
<dbReference type="EMBL" id="JACHEJ010000013">
    <property type="protein sequence ID" value="MBB6181833.1"/>
    <property type="molecule type" value="Genomic_DNA"/>
</dbReference>
<gene>
    <name evidence="1" type="ORF">HNQ75_003821</name>
</gene>
<keyword evidence="2" id="KW-1185">Reference proteome</keyword>
<reference evidence="1 2" key="1">
    <citation type="submission" date="2020-08" db="EMBL/GenBank/DDBJ databases">
        <title>Genomic Encyclopedia of Type Strains, Phase IV (KMG-IV): sequencing the most valuable type-strain genomes for metagenomic binning, comparative biology and taxonomic classification.</title>
        <authorList>
            <person name="Goeker M."/>
        </authorList>
    </citation>
    <scope>NUCLEOTIDE SEQUENCE [LARGE SCALE GENOMIC DNA]</scope>
    <source>
        <strain evidence="1 2">DSM 102134</strain>
    </source>
</reference>
<dbReference type="RefSeq" id="WP_172977929.1">
    <property type="nucleotide sequence ID" value="NZ_JACHEJ010000013.1"/>
</dbReference>
<dbReference type="Pfam" id="PF14253">
    <property type="entry name" value="AbiH"/>
    <property type="match status" value="1"/>
</dbReference>
<accession>A0A7X0DEB9</accession>
<evidence type="ECO:0000313" key="1">
    <source>
        <dbReference type="EMBL" id="MBB6181833.1"/>
    </source>
</evidence>
<name>A0A7X0DEB9_9HYPH</name>
<comment type="caution">
    <text evidence="1">The sequence shown here is derived from an EMBL/GenBank/DDBJ whole genome shotgun (WGS) entry which is preliminary data.</text>
</comment>